<name>A0ACB9YJS8_9PEZI</name>
<dbReference type="Proteomes" id="UP001497700">
    <property type="component" value="Unassembled WGS sequence"/>
</dbReference>
<accession>A0ACB9YJS8</accession>
<comment type="caution">
    <text evidence="1">The sequence shown here is derived from an EMBL/GenBank/DDBJ whole genome shotgun (WGS) entry which is preliminary data.</text>
</comment>
<evidence type="ECO:0000313" key="1">
    <source>
        <dbReference type="EMBL" id="KAI4859594.1"/>
    </source>
</evidence>
<dbReference type="EMBL" id="MU393624">
    <property type="protein sequence ID" value="KAI4859594.1"/>
    <property type="molecule type" value="Genomic_DNA"/>
</dbReference>
<evidence type="ECO:0000313" key="2">
    <source>
        <dbReference type="Proteomes" id="UP001497700"/>
    </source>
</evidence>
<keyword evidence="2" id="KW-1185">Reference proteome</keyword>
<organism evidence="1 2">
    <name type="scientific">Hypoxylon rubiginosum</name>
    <dbReference type="NCBI Taxonomy" id="110542"/>
    <lineage>
        <taxon>Eukaryota</taxon>
        <taxon>Fungi</taxon>
        <taxon>Dikarya</taxon>
        <taxon>Ascomycota</taxon>
        <taxon>Pezizomycotina</taxon>
        <taxon>Sordariomycetes</taxon>
        <taxon>Xylariomycetidae</taxon>
        <taxon>Xylariales</taxon>
        <taxon>Hypoxylaceae</taxon>
        <taxon>Hypoxylon</taxon>
    </lineage>
</organism>
<proteinExistence type="predicted"/>
<reference evidence="1 2" key="1">
    <citation type="journal article" date="2022" name="New Phytol.">
        <title>Ecological generalism drives hyperdiversity of secondary metabolite gene clusters in xylarialean endophytes.</title>
        <authorList>
            <person name="Franco M.E.E."/>
            <person name="Wisecaver J.H."/>
            <person name="Arnold A.E."/>
            <person name="Ju Y.M."/>
            <person name="Slot J.C."/>
            <person name="Ahrendt S."/>
            <person name="Moore L.P."/>
            <person name="Eastman K.E."/>
            <person name="Scott K."/>
            <person name="Konkel Z."/>
            <person name="Mondo S.J."/>
            <person name="Kuo A."/>
            <person name="Hayes R.D."/>
            <person name="Haridas S."/>
            <person name="Andreopoulos B."/>
            <person name="Riley R."/>
            <person name="LaButti K."/>
            <person name="Pangilinan J."/>
            <person name="Lipzen A."/>
            <person name="Amirebrahimi M."/>
            <person name="Yan J."/>
            <person name="Adam C."/>
            <person name="Keymanesh K."/>
            <person name="Ng V."/>
            <person name="Louie K."/>
            <person name="Northen T."/>
            <person name="Drula E."/>
            <person name="Henrissat B."/>
            <person name="Hsieh H.M."/>
            <person name="Youens-Clark K."/>
            <person name="Lutzoni F."/>
            <person name="Miadlikowska J."/>
            <person name="Eastwood D.C."/>
            <person name="Hamelin R.C."/>
            <person name="Grigoriev I.V."/>
            <person name="U'Ren J.M."/>
        </authorList>
    </citation>
    <scope>NUCLEOTIDE SEQUENCE [LARGE SCALE GENOMIC DNA]</scope>
    <source>
        <strain evidence="1 2">CBS 119005</strain>
    </source>
</reference>
<sequence length="475" mass="52374">MSGPNLRIFLAMVATMASIANFSYDAAMINSLNVMEPFATYFNLNSTTSSLTVAIIYAGSVLALPLAGPILDNFGRRKGMIIATVVGLIGCILQVAAQEIIQLLVGRFLLGSSFIVVGSGGPSWLMELAPPKTRALITHGMLGSLPITGTIGAILYLGIWESTSDWAWRGGLMGELVGPVIALCLLPFCPESIRYLIATNREEEAFETLLSLRSGDRDDPEVIAEFESIVSSLRHDSDGTSRSSWKPLISPGPNLRRFSIAVLTNIFWQTNGTNFMPYFVTIVIHEAGVTDTSTLLKINVGISVWAALANVCGIYLTAQWGRRKMFLLCTPILGLCFLILGILQYYVDTYQYTSYGVGAIAICFLFQWTSFSSWMILNFSYPSEILKYNQRAKGMVASQAIGYLFGCMMTYAMPLALERISWRFYIINAAWIAPMVAIIWYEIDDIFEKPETDSLREVLDGVEVTTVTKISDDPK</sequence>
<protein>
    <submittedName>
        <fullName evidence="1">General substrate transporter</fullName>
    </submittedName>
</protein>
<gene>
    <name evidence="1" type="ORF">F4820DRAFT_466729</name>
</gene>